<accession>A0A7Z0D3B0</accession>
<comment type="caution">
    <text evidence="1">The sequence shown here is derived from an EMBL/GenBank/DDBJ whole genome shotgun (WGS) entry which is preliminary data.</text>
</comment>
<keyword evidence="2" id="KW-1185">Reference proteome</keyword>
<dbReference type="EMBL" id="JACBZP010000001">
    <property type="protein sequence ID" value="NYI68097.1"/>
    <property type="molecule type" value="Genomic_DNA"/>
</dbReference>
<sequence length="74" mass="7972">MEIKIGVQHTNRELVFEPEAGKDDVKKDVAAAIADGSVLELTDKKGRTLVVPGAQIGYVEIGTEEQHRVGFGPI</sequence>
<organism evidence="1 2">
    <name type="scientific">Spelaeicoccus albus</name>
    <dbReference type="NCBI Taxonomy" id="1280376"/>
    <lineage>
        <taxon>Bacteria</taxon>
        <taxon>Bacillati</taxon>
        <taxon>Actinomycetota</taxon>
        <taxon>Actinomycetes</taxon>
        <taxon>Micrococcales</taxon>
        <taxon>Brevibacteriaceae</taxon>
        <taxon>Spelaeicoccus</taxon>
    </lineage>
</organism>
<dbReference type="AlphaFoldDB" id="A0A7Z0D3B0"/>
<name>A0A7Z0D3B0_9MICO</name>
<proteinExistence type="predicted"/>
<reference evidence="1 2" key="1">
    <citation type="submission" date="2020-07" db="EMBL/GenBank/DDBJ databases">
        <title>Sequencing the genomes of 1000 actinobacteria strains.</title>
        <authorList>
            <person name="Klenk H.-P."/>
        </authorList>
    </citation>
    <scope>NUCLEOTIDE SEQUENCE [LARGE SCALE GENOMIC DNA]</scope>
    <source>
        <strain evidence="1 2">DSM 26341</strain>
    </source>
</reference>
<evidence type="ECO:0000313" key="2">
    <source>
        <dbReference type="Proteomes" id="UP000539111"/>
    </source>
</evidence>
<dbReference type="Proteomes" id="UP000539111">
    <property type="component" value="Unassembled WGS sequence"/>
</dbReference>
<dbReference type="InterPro" id="IPR021456">
    <property type="entry name" value="DUF3107"/>
</dbReference>
<evidence type="ECO:0008006" key="3">
    <source>
        <dbReference type="Google" id="ProtNLM"/>
    </source>
</evidence>
<evidence type="ECO:0000313" key="1">
    <source>
        <dbReference type="EMBL" id="NYI68097.1"/>
    </source>
</evidence>
<dbReference type="Pfam" id="PF11305">
    <property type="entry name" value="DUF3107"/>
    <property type="match status" value="1"/>
</dbReference>
<protein>
    <recommendedName>
        <fullName evidence="3">DUF3107 family protein</fullName>
    </recommendedName>
</protein>
<gene>
    <name evidence="1" type="ORF">BJY26_002403</name>
</gene>
<dbReference type="RefSeq" id="WP_179428485.1">
    <property type="nucleotide sequence ID" value="NZ_JACBZP010000001.1"/>
</dbReference>